<sequence>MSKLIEFIEKIATDPALQKSYAADPERALRDYGLDDAEIKAVLSGDRKQVEALTGRSVKPVLFYFFPD</sequence>
<dbReference type="EMBL" id="CP048711">
    <property type="protein sequence ID" value="QIB65651.1"/>
    <property type="molecule type" value="Genomic_DNA"/>
</dbReference>
<protein>
    <recommendedName>
        <fullName evidence="3">Extradiol ring-cleavage dioxygenase LigAB LigA subunit domain-containing protein</fullName>
    </recommendedName>
</protein>
<proteinExistence type="predicted"/>
<gene>
    <name evidence="1" type="ORF">G3T16_09750</name>
</gene>
<evidence type="ECO:0000313" key="2">
    <source>
        <dbReference type="Proteomes" id="UP000477680"/>
    </source>
</evidence>
<accession>A0A6C0U0U6</accession>
<dbReference type="KEGG" id="kim:G3T16_09750"/>
<keyword evidence="2" id="KW-1185">Reference proteome</keyword>
<evidence type="ECO:0000313" key="1">
    <source>
        <dbReference type="EMBL" id="QIB65651.1"/>
    </source>
</evidence>
<dbReference type="RefSeq" id="WP_163495033.1">
    <property type="nucleotide sequence ID" value="NZ_CP048711.1"/>
</dbReference>
<evidence type="ECO:0008006" key="3">
    <source>
        <dbReference type="Google" id="ProtNLM"/>
    </source>
</evidence>
<name>A0A6C0U0U6_9GAMM</name>
<organism evidence="1 2">
    <name type="scientific">Kineobactrum salinum</name>
    <dbReference type="NCBI Taxonomy" id="2708301"/>
    <lineage>
        <taxon>Bacteria</taxon>
        <taxon>Pseudomonadati</taxon>
        <taxon>Pseudomonadota</taxon>
        <taxon>Gammaproteobacteria</taxon>
        <taxon>Cellvibrionales</taxon>
        <taxon>Halieaceae</taxon>
        <taxon>Kineobactrum</taxon>
    </lineage>
</organism>
<dbReference type="Proteomes" id="UP000477680">
    <property type="component" value="Chromosome"/>
</dbReference>
<dbReference type="AlphaFoldDB" id="A0A6C0U0U6"/>
<reference evidence="1 2" key="1">
    <citation type="submission" date="2020-02" db="EMBL/GenBank/DDBJ databases">
        <title>Genome sequencing for Kineobactrum sp. M2.</title>
        <authorList>
            <person name="Park S.-J."/>
        </authorList>
    </citation>
    <scope>NUCLEOTIDE SEQUENCE [LARGE SCALE GENOMIC DNA]</scope>
    <source>
        <strain evidence="1 2">M2</strain>
    </source>
</reference>